<dbReference type="Proteomes" id="UP001059041">
    <property type="component" value="Linkage Group LG5"/>
</dbReference>
<evidence type="ECO:0000313" key="9">
    <source>
        <dbReference type="EMBL" id="KAI7809551.1"/>
    </source>
</evidence>
<evidence type="ECO:0000256" key="8">
    <source>
        <dbReference type="RuleBase" id="RU365072"/>
    </source>
</evidence>
<keyword evidence="5 8" id="KW-0811">Translocation</keyword>
<keyword evidence="6 8" id="KW-0906">Nuclear pore complex</keyword>
<evidence type="ECO:0000313" key="10">
    <source>
        <dbReference type="Proteomes" id="UP001059041"/>
    </source>
</evidence>
<gene>
    <name evidence="9" type="ORF">IRJ41_011271</name>
</gene>
<comment type="subunit">
    <text evidence="8">Part of the nuclear pore complex (NPC).</text>
</comment>
<organism evidence="9 10">
    <name type="scientific">Triplophysa rosa</name>
    <name type="common">Cave loach</name>
    <dbReference type="NCBI Taxonomy" id="992332"/>
    <lineage>
        <taxon>Eukaryota</taxon>
        <taxon>Metazoa</taxon>
        <taxon>Chordata</taxon>
        <taxon>Craniata</taxon>
        <taxon>Vertebrata</taxon>
        <taxon>Euteleostomi</taxon>
        <taxon>Actinopterygii</taxon>
        <taxon>Neopterygii</taxon>
        <taxon>Teleostei</taxon>
        <taxon>Ostariophysi</taxon>
        <taxon>Cypriniformes</taxon>
        <taxon>Nemacheilidae</taxon>
        <taxon>Triplophysa</taxon>
    </lineage>
</organism>
<evidence type="ECO:0000256" key="6">
    <source>
        <dbReference type="ARBA" id="ARBA00023132"/>
    </source>
</evidence>
<dbReference type="GO" id="GO:0000973">
    <property type="term" value="P:post-transcriptional tethering of RNA polymerase II gene DNA at nuclear periphery"/>
    <property type="evidence" value="ECO:0007669"/>
    <property type="project" value="TreeGrafter"/>
</dbReference>
<keyword evidence="7 8" id="KW-0539">Nucleus</keyword>
<dbReference type="AlphaFoldDB" id="A0A9W7WWP9"/>
<accession>A0A9W7WWP9</accession>
<reference evidence="9" key="1">
    <citation type="submission" date="2021-02" db="EMBL/GenBank/DDBJ databases">
        <title>Comparative genomics reveals that relaxation of natural selection precedes convergent phenotypic evolution of cavefish.</title>
        <authorList>
            <person name="Peng Z."/>
        </authorList>
    </citation>
    <scope>NUCLEOTIDE SEQUENCE</scope>
    <source>
        <tissue evidence="9">Muscle</tissue>
    </source>
</reference>
<dbReference type="PANTHER" id="PTHR13003:SF2">
    <property type="entry name" value="NUCLEAR PORE COMPLEX PROTEIN NUP107"/>
    <property type="match status" value="1"/>
</dbReference>
<comment type="similarity">
    <text evidence="1 8">Belongs to the nucleoporin Nup84/Nup107 family.</text>
</comment>
<sequence length="157" mass="18198">MVDTLVEQEICSSGLESEELEELPREFLETKKSLKNNRIQKGIEATKEHYHVIQKFVILGHLDEEVCVDVLKAYISLLVKEKQEDQQKINVIDWLVFDPAQRAEALKESSAIIRKFLASKKHDATKMVFARWRSSALPSEEESAIHEHLCIHVYLIR</sequence>
<protein>
    <recommendedName>
        <fullName evidence="8">Nuclear pore complex protein</fullName>
    </recommendedName>
</protein>
<evidence type="ECO:0000256" key="7">
    <source>
        <dbReference type="ARBA" id="ARBA00023242"/>
    </source>
</evidence>
<evidence type="ECO:0000256" key="5">
    <source>
        <dbReference type="ARBA" id="ARBA00023010"/>
    </source>
</evidence>
<dbReference type="Gene3D" id="1.20.190.50">
    <property type="match status" value="1"/>
</dbReference>
<dbReference type="GO" id="GO:0031965">
    <property type="term" value="C:nuclear membrane"/>
    <property type="evidence" value="ECO:0007669"/>
    <property type="project" value="UniProtKB-SubCell"/>
</dbReference>
<keyword evidence="8" id="KW-0472">Membrane</keyword>
<evidence type="ECO:0000256" key="4">
    <source>
        <dbReference type="ARBA" id="ARBA00022927"/>
    </source>
</evidence>
<name>A0A9W7WWP9_TRIRA</name>
<dbReference type="EMBL" id="JAFHDT010000005">
    <property type="protein sequence ID" value="KAI7809551.1"/>
    <property type="molecule type" value="Genomic_DNA"/>
</dbReference>
<evidence type="ECO:0000256" key="2">
    <source>
        <dbReference type="ARBA" id="ARBA00022448"/>
    </source>
</evidence>
<evidence type="ECO:0000256" key="1">
    <source>
        <dbReference type="ARBA" id="ARBA00009510"/>
    </source>
</evidence>
<dbReference type="PANTHER" id="PTHR13003">
    <property type="entry name" value="NUP107-RELATED"/>
    <property type="match status" value="1"/>
</dbReference>
<comment type="caution">
    <text evidence="9">The sequence shown here is derived from an EMBL/GenBank/DDBJ whole genome shotgun (WGS) entry which is preliminary data.</text>
</comment>
<comment type="function">
    <text evidence="8">Functions as a component of the nuclear pore complex (NPC).</text>
</comment>
<dbReference type="Pfam" id="PF04121">
    <property type="entry name" value="Nup84_Nup100"/>
    <property type="match status" value="1"/>
</dbReference>
<keyword evidence="4" id="KW-0653">Protein transport</keyword>
<dbReference type="GO" id="GO:0017056">
    <property type="term" value="F:structural constituent of nuclear pore"/>
    <property type="evidence" value="ECO:0007669"/>
    <property type="project" value="UniProtKB-UniRule"/>
</dbReference>
<dbReference type="GO" id="GO:0006406">
    <property type="term" value="P:mRNA export from nucleus"/>
    <property type="evidence" value="ECO:0007669"/>
    <property type="project" value="TreeGrafter"/>
</dbReference>
<evidence type="ECO:0000256" key="3">
    <source>
        <dbReference type="ARBA" id="ARBA00022816"/>
    </source>
</evidence>
<comment type="subcellular location">
    <subcellularLocation>
        <location evidence="8">Nucleus</location>
        <location evidence="8">Nuclear pore complex</location>
    </subcellularLocation>
    <subcellularLocation>
        <location evidence="8">Nucleus membrane</location>
    </subcellularLocation>
</comment>
<dbReference type="GO" id="GO:0006606">
    <property type="term" value="P:protein import into nucleus"/>
    <property type="evidence" value="ECO:0007669"/>
    <property type="project" value="TreeGrafter"/>
</dbReference>
<dbReference type="InterPro" id="IPR007252">
    <property type="entry name" value="Nup84/Nup107"/>
</dbReference>
<keyword evidence="10" id="KW-1185">Reference proteome</keyword>
<keyword evidence="2 8" id="KW-0813">Transport</keyword>
<proteinExistence type="inferred from homology"/>
<dbReference type="GO" id="GO:0031080">
    <property type="term" value="C:nuclear pore outer ring"/>
    <property type="evidence" value="ECO:0007669"/>
    <property type="project" value="TreeGrafter"/>
</dbReference>
<keyword evidence="3" id="KW-0509">mRNA transport</keyword>